<proteinExistence type="predicted"/>
<accession>A0ABQ0P6E4</accession>
<protein>
    <recommendedName>
        <fullName evidence="3">Phage protein</fullName>
    </recommendedName>
</protein>
<evidence type="ECO:0000313" key="2">
    <source>
        <dbReference type="Proteomes" id="UP001060895"/>
    </source>
</evidence>
<name>A0ABQ0P6E4_9PROT</name>
<gene>
    <name evidence="1" type="ORF">AA12717_1390</name>
</gene>
<sequence length="80" mass="8799">MGDTRWRVLPLAARALWIDLCDVADTLPYLRAPSRARYARADEIARLVGADAGGVDGAILHLVTTGILEPYQDGFRLKAY</sequence>
<keyword evidence="2" id="KW-1185">Reference proteome</keyword>
<evidence type="ECO:0008006" key="3">
    <source>
        <dbReference type="Google" id="ProtNLM"/>
    </source>
</evidence>
<reference evidence="1" key="1">
    <citation type="submission" date="2013-04" db="EMBL/GenBank/DDBJ databases">
        <title>The genome sequencing project of 58 acetic acid bacteria.</title>
        <authorList>
            <person name="Okamoto-Kainuma A."/>
            <person name="Ishikawa M."/>
            <person name="Umino S."/>
            <person name="Koizumi Y."/>
            <person name="Shiwa Y."/>
            <person name="Yoshikawa H."/>
            <person name="Matsutani M."/>
            <person name="Matsushita K."/>
        </authorList>
    </citation>
    <scope>NUCLEOTIDE SEQUENCE</scope>
    <source>
        <strain evidence="1">DSM 12717</strain>
    </source>
</reference>
<organism evidence="1 2">
    <name type="scientific">Gluconacetobacter sacchari DSM 12717</name>
    <dbReference type="NCBI Taxonomy" id="1307940"/>
    <lineage>
        <taxon>Bacteria</taxon>
        <taxon>Pseudomonadati</taxon>
        <taxon>Pseudomonadota</taxon>
        <taxon>Alphaproteobacteria</taxon>
        <taxon>Acetobacterales</taxon>
        <taxon>Acetobacteraceae</taxon>
        <taxon>Gluconacetobacter</taxon>
    </lineage>
</organism>
<dbReference type="EMBL" id="BAQP01000065">
    <property type="protein sequence ID" value="GBQ23098.1"/>
    <property type="molecule type" value="Genomic_DNA"/>
</dbReference>
<comment type="caution">
    <text evidence="1">The sequence shown here is derived from an EMBL/GenBank/DDBJ whole genome shotgun (WGS) entry which is preliminary data.</text>
</comment>
<dbReference type="Proteomes" id="UP001060895">
    <property type="component" value="Unassembled WGS sequence"/>
</dbReference>
<evidence type="ECO:0000313" key="1">
    <source>
        <dbReference type="EMBL" id="GBQ23098.1"/>
    </source>
</evidence>